<sequence>MKSKLQKAAAQGGRRQVAALPYRLDANGKVEVLVLSSRETRRAVIPKGWPMRNVKDWKAAQIEARQEAGAVGSVSRKKFGEYEYWKRLEQIFLLVKVAVYPMKVTRQLADWPERHERSQQWLPARDAALLVEELDLSSLIVDFAERLEHGKKEPSPGSGKHKRSSKLRKTNAEKRDLQTS</sequence>
<gene>
    <name evidence="6" type="ORF">MWN34_06370</name>
</gene>
<feature type="region of interest" description="Disordered" evidence="5">
    <location>
        <begin position="149"/>
        <end position="180"/>
    </location>
</feature>
<evidence type="ECO:0000256" key="4">
    <source>
        <dbReference type="ARBA" id="ARBA00022842"/>
    </source>
</evidence>
<dbReference type="InterPro" id="IPR047198">
    <property type="entry name" value="DDP-like_NUDIX"/>
</dbReference>
<dbReference type="Gene3D" id="3.90.79.10">
    <property type="entry name" value="Nucleoside Triphosphate Pyrophosphohydrolase"/>
    <property type="match status" value="1"/>
</dbReference>
<dbReference type="RefSeq" id="WP_247027739.1">
    <property type="nucleotide sequence ID" value="NZ_JALKCH010000004.1"/>
</dbReference>
<keyword evidence="7" id="KW-1185">Reference proteome</keyword>
<dbReference type="InterPro" id="IPR015797">
    <property type="entry name" value="NUDIX_hydrolase-like_dom_sf"/>
</dbReference>
<comment type="caution">
    <text evidence="6">The sequence shown here is derived from an EMBL/GenBank/DDBJ whole genome shotgun (WGS) entry which is preliminary data.</text>
</comment>
<reference evidence="6 7" key="1">
    <citation type="submission" date="2022-04" db="EMBL/GenBank/DDBJ databases">
        <authorList>
            <person name="Grouzdev D.S."/>
            <person name="Pantiukh K.S."/>
            <person name="Krutkina M.S."/>
        </authorList>
    </citation>
    <scope>NUCLEOTIDE SEQUENCE [LARGE SCALE GENOMIC DNA]</scope>
    <source>
        <strain evidence="6 7">6x-1</strain>
    </source>
</reference>
<feature type="compositionally biased region" description="Basic and acidic residues" evidence="5">
    <location>
        <begin position="170"/>
        <end position="180"/>
    </location>
</feature>
<keyword evidence="4" id="KW-0460">Magnesium</keyword>
<proteinExistence type="predicted"/>
<evidence type="ECO:0000256" key="2">
    <source>
        <dbReference type="ARBA" id="ARBA00022723"/>
    </source>
</evidence>
<dbReference type="SUPFAM" id="SSF55811">
    <property type="entry name" value="Nudix"/>
    <property type="match status" value="1"/>
</dbReference>
<dbReference type="CDD" id="cd04666">
    <property type="entry name" value="NUDIX_DIPP2_like_Nudt4"/>
    <property type="match status" value="1"/>
</dbReference>
<comment type="cofactor">
    <cofactor evidence="1">
        <name>Mg(2+)</name>
        <dbReference type="ChEBI" id="CHEBI:18420"/>
    </cofactor>
</comment>
<dbReference type="Proteomes" id="UP001203284">
    <property type="component" value="Unassembled WGS sequence"/>
</dbReference>
<keyword evidence="3 6" id="KW-0378">Hydrolase</keyword>
<dbReference type="GO" id="GO:0016787">
    <property type="term" value="F:hydrolase activity"/>
    <property type="evidence" value="ECO:0007669"/>
    <property type="project" value="UniProtKB-KW"/>
</dbReference>
<dbReference type="PANTHER" id="PTHR12629">
    <property type="entry name" value="DIPHOSPHOINOSITOL POLYPHOSPHATE PHOSPHOHYDROLASE"/>
    <property type="match status" value="1"/>
</dbReference>
<organism evidence="6 7">
    <name type="scientific">Ancylobacter crimeensis</name>
    <dbReference type="NCBI Taxonomy" id="2579147"/>
    <lineage>
        <taxon>Bacteria</taxon>
        <taxon>Pseudomonadati</taxon>
        <taxon>Pseudomonadota</taxon>
        <taxon>Alphaproteobacteria</taxon>
        <taxon>Hyphomicrobiales</taxon>
        <taxon>Xanthobacteraceae</taxon>
        <taxon>Ancylobacter</taxon>
    </lineage>
</organism>
<feature type="compositionally biased region" description="Basic residues" evidence="5">
    <location>
        <begin position="159"/>
        <end position="169"/>
    </location>
</feature>
<evidence type="ECO:0000256" key="3">
    <source>
        <dbReference type="ARBA" id="ARBA00022801"/>
    </source>
</evidence>
<accession>A0ABT0D9B8</accession>
<evidence type="ECO:0000256" key="1">
    <source>
        <dbReference type="ARBA" id="ARBA00001946"/>
    </source>
</evidence>
<evidence type="ECO:0000313" key="6">
    <source>
        <dbReference type="EMBL" id="MCK0196535.1"/>
    </source>
</evidence>
<name>A0ABT0D9B8_9HYPH</name>
<keyword evidence="2" id="KW-0479">Metal-binding</keyword>
<dbReference type="PANTHER" id="PTHR12629:SF42">
    <property type="entry name" value="OS02G0734300 PROTEIN"/>
    <property type="match status" value="1"/>
</dbReference>
<dbReference type="EMBL" id="JALKCH010000004">
    <property type="protein sequence ID" value="MCK0196535.1"/>
    <property type="molecule type" value="Genomic_DNA"/>
</dbReference>
<evidence type="ECO:0000313" key="7">
    <source>
        <dbReference type="Proteomes" id="UP001203284"/>
    </source>
</evidence>
<evidence type="ECO:0000256" key="5">
    <source>
        <dbReference type="SAM" id="MobiDB-lite"/>
    </source>
</evidence>
<protein>
    <submittedName>
        <fullName evidence="6">NUDIX hydrolase</fullName>
    </submittedName>
</protein>